<dbReference type="PRINTS" id="PR00385">
    <property type="entry name" value="P450"/>
</dbReference>
<dbReference type="Pfam" id="PF00067">
    <property type="entry name" value="p450"/>
    <property type="match status" value="1"/>
</dbReference>
<feature type="transmembrane region" description="Helical" evidence="9">
    <location>
        <begin position="6"/>
        <end position="25"/>
    </location>
</feature>
<dbReference type="Gramene" id="Kaladp0101s0100.1.v1.1">
    <property type="protein sequence ID" value="Kaladp0101s0100.1.v1.1"/>
    <property type="gene ID" value="Kaladp0101s0100.v1.1"/>
</dbReference>
<dbReference type="PROSITE" id="PS00086">
    <property type="entry name" value="CYTOCHROME_P450"/>
    <property type="match status" value="1"/>
</dbReference>
<evidence type="ECO:0000256" key="7">
    <source>
        <dbReference type="PIRSR" id="PIRSR602401-1"/>
    </source>
</evidence>
<dbReference type="PANTHER" id="PTHR47950">
    <property type="entry name" value="CYTOCHROME P450, FAMILY 76, SUBFAMILY C, POLYPEPTIDE 5-RELATED"/>
    <property type="match status" value="1"/>
</dbReference>
<sequence length="496" mass="54655">MDVLPNSLFCLLLALTSIFIIAAKISRGGRSKSKRLPPGPRPLPLIGNLHQLGPKPHRSLSALARTHGPIMSLRLGQVPAIIISSAPAAKQVLQKLDQSFAHRAVPECLHACGHAEVSVGWGAPVPKWRELRKICSTYIFSHQRIQDMEELRNRKVRELVEDVGASASLGDAVAVGEATFKASLNVLSTALLSVNLAEAGSDIGREFKESFMSIMKLAGVPNLVDYYPWLSRVDPQRIRARMGSHVSKLLAQVDGIIGERLAKREELGAGFENGDVLDTLLDIVRDSPDEMITRNDINHLLLDLFVGGTDTTASTIEWAMSEMLKNPKSLSKAKAEMEEGRHVEDTDIPRLPYLQAIVKETLRLHPPLPLIPRRAVDDVELCGFLVPKDTKVLISTWAIGRDGDAWESPECFNPERFLGSQVDVKGVDFDLIPFGSGRRICPGLPLAYKMIHLLLGSLVNCFEWRFEGGVEDEDTDEVFGFSLQKARPLRLVASPI</sequence>
<evidence type="ECO:0000256" key="9">
    <source>
        <dbReference type="SAM" id="Phobius"/>
    </source>
</evidence>
<evidence type="ECO:0000313" key="10">
    <source>
        <dbReference type="EnsemblPlants" id="Kaladp0101s0100.1.v1.1"/>
    </source>
</evidence>
<dbReference type="FunFam" id="1.10.630.10:FF:000007">
    <property type="entry name" value="Cytochrome P450 76C4"/>
    <property type="match status" value="1"/>
</dbReference>
<keyword evidence="11" id="KW-1185">Reference proteome</keyword>
<dbReference type="AlphaFoldDB" id="A0A7N0V789"/>
<keyword evidence="4 8" id="KW-0560">Oxidoreductase</keyword>
<proteinExistence type="inferred from homology"/>
<dbReference type="CDD" id="cd11073">
    <property type="entry name" value="CYP76-like"/>
    <property type="match status" value="1"/>
</dbReference>
<keyword evidence="3 7" id="KW-0479">Metal-binding</keyword>
<keyword evidence="6 8" id="KW-0503">Monooxygenase</keyword>
<dbReference type="EnsemblPlants" id="Kaladp0101s0100.1.v1.1">
    <property type="protein sequence ID" value="Kaladp0101s0100.1.v1.1"/>
    <property type="gene ID" value="Kaladp0101s0100.v1.1"/>
</dbReference>
<evidence type="ECO:0000256" key="6">
    <source>
        <dbReference type="ARBA" id="ARBA00023033"/>
    </source>
</evidence>
<dbReference type="PRINTS" id="PR00463">
    <property type="entry name" value="EP450I"/>
</dbReference>
<reference evidence="10" key="1">
    <citation type="submission" date="2021-01" db="UniProtKB">
        <authorList>
            <consortium name="EnsemblPlants"/>
        </authorList>
    </citation>
    <scope>IDENTIFICATION</scope>
</reference>
<keyword evidence="9" id="KW-0472">Membrane</keyword>
<keyword evidence="2 7" id="KW-0349">Heme</keyword>
<keyword evidence="5 7" id="KW-0408">Iron</keyword>
<dbReference type="PANTHER" id="PTHR47950:SF4">
    <property type="entry name" value="GERANIOL 8-HYDROXYLASE-LIKE"/>
    <property type="match status" value="1"/>
</dbReference>
<organism evidence="10 11">
    <name type="scientific">Kalanchoe fedtschenkoi</name>
    <name type="common">Lavender scallops</name>
    <name type="synonym">South American air plant</name>
    <dbReference type="NCBI Taxonomy" id="63787"/>
    <lineage>
        <taxon>Eukaryota</taxon>
        <taxon>Viridiplantae</taxon>
        <taxon>Streptophyta</taxon>
        <taxon>Embryophyta</taxon>
        <taxon>Tracheophyta</taxon>
        <taxon>Spermatophyta</taxon>
        <taxon>Magnoliopsida</taxon>
        <taxon>eudicotyledons</taxon>
        <taxon>Gunneridae</taxon>
        <taxon>Pentapetalae</taxon>
        <taxon>Saxifragales</taxon>
        <taxon>Crassulaceae</taxon>
        <taxon>Kalanchoe</taxon>
    </lineage>
</organism>
<evidence type="ECO:0008006" key="12">
    <source>
        <dbReference type="Google" id="ProtNLM"/>
    </source>
</evidence>
<comment type="similarity">
    <text evidence="1 8">Belongs to the cytochrome P450 family.</text>
</comment>
<evidence type="ECO:0000256" key="2">
    <source>
        <dbReference type="ARBA" id="ARBA00022617"/>
    </source>
</evidence>
<dbReference type="Proteomes" id="UP000594263">
    <property type="component" value="Unplaced"/>
</dbReference>
<name>A0A7N0V789_KALFE</name>
<dbReference type="SUPFAM" id="SSF48264">
    <property type="entry name" value="Cytochrome P450"/>
    <property type="match status" value="1"/>
</dbReference>
<dbReference type="Gene3D" id="1.10.630.10">
    <property type="entry name" value="Cytochrome P450"/>
    <property type="match status" value="1"/>
</dbReference>
<keyword evidence="9" id="KW-1133">Transmembrane helix</keyword>
<dbReference type="InterPro" id="IPR002401">
    <property type="entry name" value="Cyt_P450_E_grp-I"/>
</dbReference>
<protein>
    <recommendedName>
        <fullName evidence="12">Cytochrome P450</fullName>
    </recommendedName>
</protein>
<accession>A0A7N0V789</accession>
<evidence type="ECO:0000313" key="11">
    <source>
        <dbReference type="Proteomes" id="UP000594263"/>
    </source>
</evidence>
<dbReference type="GO" id="GO:0020037">
    <property type="term" value="F:heme binding"/>
    <property type="evidence" value="ECO:0007669"/>
    <property type="project" value="InterPro"/>
</dbReference>
<evidence type="ECO:0000256" key="1">
    <source>
        <dbReference type="ARBA" id="ARBA00010617"/>
    </source>
</evidence>
<keyword evidence="9" id="KW-0812">Transmembrane</keyword>
<dbReference type="InterPro" id="IPR017972">
    <property type="entry name" value="Cyt_P450_CS"/>
</dbReference>
<dbReference type="InterPro" id="IPR001128">
    <property type="entry name" value="Cyt_P450"/>
</dbReference>
<dbReference type="InterPro" id="IPR036396">
    <property type="entry name" value="Cyt_P450_sf"/>
</dbReference>
<evidence type="ECO:0000256" key="4">
    <source>
        <dbReference type="ARBA" id="ARBA00023002"/>
    </source>
</evidence>
<dbReference type="GO" id="GO:0016705">
    <property type="term" value="F:oxidoreductase activity, acting on paired donors, with incorporation or reduction of molecular oxygen"/>
    <property type="evidence" value="ECO:0007669"/>
    <property type="project" value="InterPro"/>
</dbReference>
<evidence type="ECO:0000256" key="8">
    <source>
        <dbReference type="RuleBase" id="RU000461"/>
    </source>
</evidence>
<comment type="cofactor">
    <cofactor evidence="7">
        <name>heme</name>
        <dbReference type="ChEBI" id="CHEBI:30413"/>
    </cofactor>
</comment>
<evidence type="ECO:0000256" key="3">
    <source>
        <dbReference type="ARBA" id="ARBA00022723"/>
    </source>
</evidence>
<dbReference type="OMA" id="GKDAEFM"/>
<evidence type="ECO:0000256" key="5">
    <source>
        <dbReference type="ARBA" id="ARBA00023004"/>
    </source>
</evidence>
<dbReference type="GO" id="GO:0005506">
    <property type="term" value="F:iron ion binding"/>
    <property type="evidence" value="ECO:0007669"/>
    <property type="project" value="InterPro"/>
</dbReference>
<feature type="binding site" description="axial binding residue" evidence="7">
    <location>
        <position position="441"/>
    </location>
    <ligand>
        <name>heme</name>
        <dbReference type="ChEBI" id="CHEBI:30413"/>
    </ligand>
    <ligandPart>
        <name>Fe</name>
        <dbReference type="ChEBI" id="CHEBI:18248"/>
    </ligandPart>
</feature>
<dbReference type="GO" id="GO:0004497">
    <property type="term" value="F:monooxygenase activity"/>
    <property type="evidence" value="ECO:0007669"/>
    <property type="project" value="UniProtKB-KW"/>
</dbReference>